<gene>
    <name evidence="2" type="ORF">DZF97_17945</name>
</gene>
<dbReference type="Gene3D" id="2.60.40.2700">
    <property type="match status" value="1"/>
</dbReference>
<evidence type="ECO:0000256" key="1">
    <source>
        <dbReference type="SAM" id="MobiDB-lite"/>
    </source>
</evidence>
<feature type="non-terminal residue" evidence="2">
    <location>
        <position position="1"/>
    </location>
</feature>
<name>A0A399NR12_9MICO</name>
<evidence type="ECO:0000313" key="2">
    <source>
        <dbReference type="EMBL" id="RII96248.1"/>
    </source>
</evidence>
<sequence>PAPTTPAAAPFTAAATPTIAGTARVGFTLSARAGVWTPWPTFSYAWLRDGVVIAGQTGATYRVQAGDAGSRISVTVTGTKTGYATQSLTSAELPVPAASTPKPTPTPTTPAPTPMPTTTPGTPTPTPT</sequence>
<feature type="compositionally biased region" description="Pro residues" evidence="1">
    <location>
        <begin position="102"/>
        <end position="128"/>
    </location>
</feature>
<dbReference type="AlphaFoldDB" id="A0A399NR12"/>
<dbReference type="EMBL" id="QWED01001142">
    <property type="protein sequence ID" value="RII96248.1"/>
    <property type="molecule type" value="Genomic_DNA"/>
</dbReference>
<reference evidence="2 3" key="1">
    <citation type="submission" date="2018-08" db="EMBL/GenBank/DDBJ databases">
        <title>Genome Sequence of Clavibacter michiganensis Subspecies type strains, and the Atypical Peach-Colored Strains Isolated from Tomato.</title>
        <authorList>
            <person name="Osdaghi E."/>
            <person name="Portier P."/>
            <person name="Briand M."/>
            <person name="Jacques M.-A."/>
        </authorList>
    </citation>
    <scope>NUCLEOTIDE SEQUENCE [LARGE SCALE GENOMIC DNA]</scope>
    <source>
        <strain evidence="2 3">CFBP 7577</strain>
    </source>
</reference>
<feature type="non-terminal residue" evidence="2">
    <location>
        <position position="128"/>
    </location>
</feature>
<protein>
    <submittedName>
        <fullName evidence="2">Uncharacterized protein</fullName>
    </submittedName>
</protein>
<comment type="caution">
    <text evidence="2">The sequence shown here is derived from an EMBL/GenBank/DDBJ whole genome shotgun (WGS) entry which is preliminary data.</text>
</comment>
<feature type="region of interest" description="Disordered" evidence="1">
    <location>
        <begin position="87"/>
        <end position="128"/>
    </location>
</feature>
<dbReference type="Proteomes" id="UP000265361">
    <property type="component" value="Unassembled WGS sequence"/>
</dbReference>
<accession>A0A399NR12</accession>
<proteinExistence type="predicted"/>
<organism evidence="2 3">
    <name type="scientific">Clavibacter nebraskensis</name>
    <dbReference type="NCBI Taxonomy" id="31963"/>
    <lineage>
        <taxon>Bacteria</taxon>
        <taxon>Bacillati</taxon>
        <taxon>Actinomycetota</taxon>
        <taxon>Actinomycetes</taxon>
        <taxon>Micrococcales</taxon>
        <taxon>Microbacteriaceae</taxon>
        <taxon>Clavibacter</taxon>
    </lineage>
</organism>
<evidence type="ECO:0000313" key="3">
    <source>
        <dbReference type="Proteomes" id="UP000265361"/>
    </source>
</evidence>